<dbReference type="PROSITE" id="PS00973">
    <property type="entry name" value="USP_2"/>
    <property type="match status" value="1"/>
</dbReference>
<dbReference type="Pfam" id="PF22456">
    <property type="entry name" value="PqqF-like_C_4"/>
    <property type="match status" value="1"/>
</dbReference>
<evidence type="ECO:0000256" key="5">
    <source>
        <dbReference type="ARBA" id="ARBA00022833"/>
    </source>
</evidence>
<feature type="domain" description="DUSP" evidence="9">
    <location>
        <begin position="1366"/>
        <end position="1485"/>
    </location>
</feature>
<dbReference type="InterPro" id="IPR038765">
    <property type="entry name" value="Papain-like_cys_pep_sf"/>
</dbReference>
<feature type="compositionally biased region" description="Low complexity" evidence="7">
    <location>
        <begin position="1137"/>
        <end position="1149"/>
    </location>
</feature>
<organism evidence="10 11">
    <name type="scientific">Podospora aff. communis PSN243</name>
    <dbReference type="NCBI Taxonomy" id="3040156"/>
    <lineage>
        <taxon>Eukaryota</taxon>
        <taxon>Fungi</taxon>
        <taxon>Dikarya</taxon>
        <taxon>Ascomycota</taxon>
        <taxon>Pezizomycotina</taxon>
        <taxon>Sordariomycetes</taxon>
        <taxon>Sordariomycetidae</taxon>
        <taxon>Sordariales</taxon>
        <taxon>Podosporaceae</taxon>
        <taxon>Podospora</taxon>
    </lineage>
</organism>
<dbReference type="GO" id="GO:0005739">
    <property type="term" value="C:mitochondrion"/>
    <property type="evidence" value="ECO:0007669"/>
    <property type="project" value="TreeGrafter"/>
</dbReference>
<dbReference type="GO" id="GO:0046872">
    <property type="term" value="F:metal ion binding"/>
    <property type="evidence" value="ECO:0007669"/>
    <property type="project" value="UniProtKB-KW"/>
</dbReference>
<feature type="compositionally biased region" description="Low complexity" evidence="7">
    <location>
        <begin position="1234"/>
        <end position="1244"/>
    </location>
</feature>
<dbReference type="PROSITE" id="PS00972">
    <property type="entry name" value="USP_1"/>
    <property type="match status" value="1"/>
</dbReference>
<dbReference type="GO" id="GO:0005829">
    <property type="term" value="C:cytosol"/>
    <property type="evidence" value="ECO:0007669"/>
    <property type="project" value="TreeGrafter"/>
</dbReference>
<dbReference type="InterPro" id="IPR011765">
    <property type="entry name" value="Pept_M16_N"/>
</dbReference>
<feature type="region of interest" description="Disordered" evidence="7">
    <location>
        <begin position="1680"/>
        <end position="1718"/>
    </location>
</feature>
<evidence type="ECO:0000256" key="7">
    <source>
        <dbReference type="SAM" id="MobiDB-lite"/>
    </source>
</evidence>
<feature type="compositionally biased region" description="Polar residues" evidence="7">
    <location>
        <begin position="1193"/>
        <end position="1205"/>
    </location>
</feature>
<reference evidence="10" key="1">
    <citation type="journal article" date="2023" name="Mol. Phylogenet. Evol.">
        <title>Genome-scale phylogeny and comparative genomics of the fungal order Sordariales.</title>
        <authorList>
            <person name="Hensen N."/>
            <person name="Bonometti L."/>
            <person name="Westerberg I."/>
            <person name="Brannstrom I.O."/>
            <person name="Guillou S."/>
            <person name="Cros-Aarteil S."/>
            <person name="Calhoun S."/>
            <person name="Haridas S."/>
            <person name="Kuo A."/>
            <person name="Mondo S."/>
            <person name="Pangilinan J."/>
            <person name="Riley R."/>
            <person name="LaButti K."/>
            <person name="Andreopoulos B."/>
            <person name="Lipzen A."/>
            <person name="Chen C."/>
            <person name="Yan M."/>
            <person name="Daum C."/>
            <person name="Ng V."/>
            <person name="Clum A."/>
            <person name="Steindorff A."/>
            <person name="Ohm R.A."/>
            <person name="Martin F."/>
            <person name="Silar P."/>
            <person name="Natvig D.O."/>
            <person name="Lalanne C."/>
            <person name="Gautier V."/>
            <person name="Ament-Velasquez S.L."/>
            <person name="Kruys A."/>
            <person name="Hutchinson M.I."/>
            <person name="Powell A.J."/>
            <person name="Barry K."/>
            <person name="Miller A.N."/>
            <person name="Grigoriev I.V."/>
            <person name="Debuchy R."/>
            <person name="Gladieux P."/>
            <person name="Hiltunen Thoren M."/>
            <person name="Johannesson H."/>
        </authorList>
    </citation>
    <scope>NUCLEOTIDE SEQUENCE</scope>
    <source>
        <strain evidence="10">PSN243</strain>
    </source>
</reference>
<feature type="compositionally biased region" description="Polar residues" evidence="7">
    <location>
        <begin position="1334"/>
        <end position="1348"/>
    </location>
</feature>
<dbReference type="Pfam" id="PF00675">
    <property type="entry name" value="Peptidase_M16"/>
    <property type="match status" value="1"/>
</dbReference>
<keyword evidence="11" id="KW-1185">Reference proteome</keyword>
<evidence type="ECO:0000259" key="8">
    <source>
        <dbReference type="PROSITE" id="PS50235"/>
    </source>
</evidence>
<dbReference type="GO" id="GO:0004843">
    <property type="term" value="F:cysteine-type deubiquitinase activity"/>
    <property type="evidence" value="ECO:0007669"/>
    <property type="project" value="InterPro"/>
</dbReference>
<feature type="compositionally biased region" description="Polar residues" evidence="7">
    <location>
        <begin position="1686"/>
        <end position="1705"/>
    </location>
</feature>
<evidence type="ECO:0000313" key="10">
    <source>
        <dbReference type="EMBL" id="KAK4455949.1"/>
    </source>
</evidence>
<dbReference type="FunFam" id="3.30.830.10:FF:000004">
    <property type="entry name" value="Putative insulin-degrading enzyme"/>
    <property type="match status" value="1"/>
</dbReference>
<feature type="region of interest" description="Disordered" evidence="7">
    <location>
        <begin position="1578"/>
        <end position="1604"/>
    </location>
</feature>
<accession>A0AAV9H7R4</accession>
<dbReference type="InterPro" id="IPR035927">
    <property type="entry name" value="DUSP-like_sf"/>
</dbReference>
<dbReference type="Gene3D" id="3.30.2230.10">
    <property type="entry name" value="DUSP-like"/>
    <property type="match status" value="1"/>
</dbReference>
<keyword evidence="4" id="KW-0378">Hydrolase</keyword>
<feature type="compositionally biased region" description="Low complexity" evidence="7">
    <location>
        <begin position="2597"/>
        <end position="2607"/>
    </location>
</feature>
<name>A0AAV9H7R4_9PEZI</name>
<dbReference type="InterPro" id="IPR001394">
    <property type="entry name" value="Peptidase_C19_UCH"/>
</dbReference>
<dbReference type="PROSITE" id="PS51283">
    <property type="entry name" value="DUSP"/>
    <property type="match status" value="1"/>
</dbReference>
<keyword evidence="6" id="KW-0482">Metalloprotease</keyword>
<dbReference type="Pfam" id="PF06337">
    <property type="entry name" value="DUSP"/>
    <property type="match status" value="1"/>
</dbReference>
<dbReference type="InterPro" id="IPR032632">
    <property type="entry name" value="Peptidase_M16_M"/>
</dbReference>
<feature type="compositionally biased region" description="Basic and acidic residues" evidence="7">
    <location>
        <begin position="1159"/>
        <end position="1170"/>
    </location>
</feature>
<dbReference type="SMART" id="SM00695">
    <property type="entry name" value="DUSP"/>
    <property type="match status" value="1"/>
</dbReference>
<dbReference type="InterPro" id="IPR011249">
    <property type="entry name" value="Metalloenz_LuxS/M16"/>
</dbReference>
<feature type="region of interest" description="Disordered" evidence="7">
    <location>
        <begin position="2206"/>
        <end position="2347"/>
    </location>
</feature>
<feature type="domain" description="USP" evidence="8">
    <location>
        <begin position="1729"/>
        <end position="2559"/>
    </location>
</feature>
<dbReference type="GO" id="GO:0016579">
    <property type="term" value="P:protein deubiquitination"/>
    <property type="evidence" value="ECO:0007669"/>
    <property type="project" value="InterPro"/>
</dbReference>
<dbReference type="PROSITE" id="PS50235">
    <property type="entry name" value="USP_3"/>
    <property type="match status" value="1"/>
</dbReference>
<evidence type="ECO:0000256" key="3">
    <source>
        <dbReference type="ARBA" id="ARBA00022723"/>
    </source>
</evidence>
<dbReference type="Pfam" id="PF05193">
    <property type="entry name" value="Peptidase_M16_C"/>
    <property type="match status" value="1"/>
</dbReference>
<feature type="compositionally biased region" description="Low complexity" evidence="7">
    <location>
        <begin position="2321"/>
        <end position="2330"/>
    </location>
</feature>
<dbReference type="InterPro" id="IPR018200">
    <property type="entry name" value="USP_CS"/>
</dbReference>
<evidence type="ECO:0000256" key="1">
    <source>
        <dbReference type="ARBA" id="ARBA00007261"/>
    </source>
</evidence>
<feature type="region of interest" description="Disordered" evidence="7">
    <location>
        <begin position="1114"/>
        <end position="1244"/>
    </location>
</feature>
<feature type="compositionally biased region" description="Polar residues" evidence="7">
    <location>
        <begin position="1223"/>
        <end position="1233"/>
    </location>
</feature>
<protein>
    <submittedName>
        <fullName evidence="10">UCH-domain-containing protein</fullName>
    </submittedName>
</protein>
<evidence type="ECO:0000259" key="9">
    <source>
        <dbReference type="PROSITE" id="PS51283"/>
    </source>
</evidence>
<dbReference type="GO" id="GO:0004222">
    <property type="term" value="F:metalloendopeptidase activity"/>
    <property type="evidence" value="ECO:0007669"/>
    <property type="project" value="TreeGrafter"/>
</dbReference>
<feature type="region of interest" description="Disordered" evidence="7">
    <location>
        <begin position="2703"/>
        <end position="2811"/>
    </location>
</feature>
<evidence type="ECO:0000256" key="6">
    <source>
        <dbReference type="ARBA" id="ARBA00023049"/>
    </source>
</evidence>
<dbReference type="Gene3D" id="3.30.830.10">
    <property type="entry name" value="Metalloenzyme, LuxS/M16 peptidase-like"/>
    <property type="match status" value="4"/>
</dbReference>
<reference evidence="10" key="2">
    <citation type="submission" date="2023-05" db="EMBL/GenBank/DDBJ databases">
        <authorList>
            <consortium name="Lawrence Berkeley National Laboratory"/>
            <person name="Steindorff A."/>
            <person name="Hensen N."/>
            <person name="Bonometti L."/>
            <person name="Westerberg I."/>
            <person name="Brannstrom I.O."/>
            <person name="Guillou S."/>
            <person name="Cros-Aarteil S."/>
            <person name="Calhoun S."/>
            <person name="Haridas S."/>
            <person name="Kuo A."/>
            <person name="Mondo S."/>
            <person name="Pangilinan J."/>
            <person name="Riley R."/>
            <person name="Labutti K."/>
            <person name="Andreopoulos B."/>
            <person name="Lipzen A."/>
            <person name="Chen C."/>
            <person name="Yanf M."/>
            <person name="Daum C."/>
            <person name="Ng V."/>
            <person name="Clum A."/>
            <person name="Ohm R."/>
            <person name="Martin F."/>
            <person name="Silar P."/>
            <person name="Natvig D."/>
            <person name="Lalanne C."/>
            <person name="Gautier V."/>
            <person name="Ament-Velasquez S.L."/>
            <person name="Kruys A."/>
            <person name="Hutchinson M.I."/>
            <person name="Powell A.J."/>
            <person name="Barry K."/>
            <person name="Miller A.N."/>
            <person name="Grigoriev I.V."/>
            <person name="Debuchy R."/>
            <person name="Gladieux P."/>
            <person name="Thoren M.H."/>
            <person name="Johannesson H."/>
        </authorList>
    </citation>
    <scope>NUCLEOTIDE SEQUENCE</scope>
    <source>
        <strain evidence="10">PSN243</strain>
    </source>
</reference>
<feature type="compositionally biased region" description="Basic residues" evidence="7">
    <location>
        <begin position="2297"/>
        <end position="2316"/>
    </location>
</feature>
<keyword evidence="2" id="KW-0645">Protease</keyword>
<dbReference type="InterPro" id="IPR050626">
    <property type="entry name" value="Peptidase_M16"/>
</dbReference>
<dbReference type="GO" id="GO:0043171">
    <property type="term" value="P:peptide catabolic process"/>
    <property type="evidence" value="ECO:0007669"/>
    <property type="project" value="TreeGrafter"/>
</dbReference>
<dbReference type="SUPFAM" id="SSF54001">
    <property type="entry name" value="Cysteine proteinases"/>
    <property type="match status" value="1"/>
</dbReference>
<keyword evidence="5" id="KW-0862">Zinc</keyword>
<dbReference type="FunFam" id="3.30.830.10:FF:000003">
    <property type="entry name" value="Insulin-degrading enzyme"/>
    <property type="match status" value="1"/>
</dbReference>
<feature type="region of interest" description="Disordered" evidence="7">
    <location>
        <begin position="1288"/>
        <end position="1351"/>
    </location>
</feature>
<dbReference type="Pfam" id="PF00443">
    <property type="entry name" value="UCH"/>
    <property type="match status" value="1"/>
</dbReference>
<dbReference type="EMBL" id="MU865913">
    <property type="protein sequence ID" value="KAK4455949.1"/>
    <property type="molecule type" value="Genomic_DNA"/>
</dbReference>
<dbReference type="PANTHER" id="PTHR43690:SF18">
    <property type="entry name" value="INSULIN-DEGRADING ENZYME-RELATED"/>
    <property type="match status" value="1"/>
</dbReference>
<dbReference type="InterPro" id="IPR006615">
    <property type="entry name" value="Pept_C19_DUSP"/>
</dbReference>
<dbReference type="InterPro" id="IPR007863">
    <property type="entry name" value="Peptidase_M16_C"/>
</dbReference>
<feature type="compositionally biased region" description="Polar residues" evidence="7">
    <location>
        <begin position="2207"/>
        <end position="2231"/>
    </location>
</feature>
<keyword evidence="3" id="KW-0479">Metal-binding</keyword>
<dbReference type="SUPFAM" id="SSF143791">
    <property type="entry name" value="DUSP-like"/>
    <property type="match status" value="1"/>
</dbReference>
<sequence>MAHFRRTSSPGGPGTPMRENALHSVELVTERLETPSLDDRTYRVVRLPNRLEALLVHDPQADKASAAMDVGVGSFSDEDDMPGMAHAVEHLLFMGTKKYPAENAYHQYLAAHSGTSNAYTASTSTNYHFEVSAKPSNDEEPSAANPSPLKGALDRFAQFFIEPLFLESTLDRELRAVDSENKKNLQSDQWRLHQLEKSLSNPKHPYCHFSTGSLETLKTLPEARGINVRDKFIEFYEKQYSANLMKLCVLGRESLDVLEAWVSEYFSDISNKDLPLNRWPDQIPLTKEWLGVQYFAKPVMDSRELTITFPFLDEDHLFEAQPSRYLAHLIGHEGPGSIMAYIKGKGWANSLGAGASAVCPGSPGLFEVHIRLTEEGLKNYREVVKVIFQYIALLRETEPQQWIFEEQKGMADVDFRFKQKTSSYRFTMKISAIMQRPLPREWLLSGTRRLRKFDAKLIKEALGYLRPDNFRLNIVSRDFPGKWEKKEKWYGTEYTSEPVPADFLDEIKQAAASSAKDRIPKLHLPHKNQFIPTKLEVAKKEVKEPALAPRIVRNDQFVRTWYKKDDTFWVPKANLVVSCKSPIIYASAGNSVKARMFTDLVRDALEEYSYDAELAGLQYSVSLDSRGLFIEVSGYNDKLPVLLEQVLITMRDLEIRDDRFDIIKERLTRGYRNWELQPPWHQIGDYTSWLTSEHDHVVEELEAELPGIPAENVRVFRKELLAQMHMEVYVHGNLYKEDALKLTDMIEKTLKPRVLPREQWPIRRSLIFPPGSNYVWKKTLKDAANVNHCIEYWLYVGEKADRPLRAKTLLLDQITHEPCFDQLRTKEQLGYIVYSGARPTTTTYGFHFIIQSEKTAPYLETRIEIFLESLYKLIQDMSETDFENNKRSLIVKRLEKPKYLDQETGRHWNQIHSEYYDFESAQKDVALIKPLTKADMIEFFEQYIHPSSSQRAKLAIYFVAQAKSDVSTKQISELIKGLELDTEASAQAATDLQARLSAAAHDVEKEVEGLKNYLLHDLKVTETKIDVAVEIWRKLHAQNIGTDGVVKDAQPPSSNGTTPTVIEDVRDFKASLNVTAGARPTKDLTDYEDLDLEFTAPSPDFSFAALTQLLAPPQRPSLTIRTHRNSHSPPATNRRFSSCPSSSAFNTSSSKKRRITRQTAREHNPEERSNEPLSDQVLPSTEDDADPPCFSFSAASLTSGHNTPTYLRGDSLPASGVPPRLQANGSTLSGTDYTSSTASSPCAASTDLSVDNERVGEFFEAGLAVQLPDNCAARSPSPYIRTTRRALMGGAADQPQRSSSPLKRRASSMDLEQDADHKDDVDMLVAPGLEAAEESSQGTVQGDTSPPTDLSEIKTETELPLRNDAPPLDQQVKTIEALVKAFNETAVIEGDTIFLVSRQWLGRAQGFGADAKRASKESTQPQLGPVDNSDLIHSIIVDSSGQQFVRLKPGLGAGDFEAFPQEAWDLLMTWYGLQSGQFPIIRKAYNTAPDAVSMPNIQFEYYPPVFTIHRLWSATSPIPIEQELKLKKPPPITLARSTSCSYHSFLKEVKRRAGVQEDRKVRVWKLLQTLPAEELAELEGPAAQSSGIKTPPDSPRQSPELMGSTGAWPEILVDVVTFTKLEKDVGRAIVDAEDTTVNPKYNGKKSLALVGLAVDEVLVIDESVDKDNFVSTYSAASSRSDKTLATRGSSSSLAAQTRANTSGRSSPALAGPLTRGRAQQKSGRTIGCCGLQNLGNTCYMNSALQCVRSVEELTKYFLTHEAKKEINPDNPLSHNGDVANAYGKLLEEIYKDPPPNSVQPRHFKSIIGRYAPAFSGYGQQDSQEFVGFLLDGLQEDLNRIKKKPYIEKPDSTDEMIHNPAAIREMAAKVWDITKKRDDSVIADLFTGMYKSTLVCPVCDKVSITFDPFNNLTLPLPLATMWSRTVKYVPLNDAPVEIDVDLDKNSSIRTLKQYVSARVGVPVERLVAAEEFRDKFFKFYDDMSSISEEIQSSDIAGIHEVEASPTNNMTVVKKTKKYRSLLDDNDEEPAPPWEDPMAERLLVPVVHRINPDDPDRKLRSKKQGTWGELPPPHFIVVTPEEARSEDIIRRKVLEKVASYTTWSGFDEAETDPEMLNNTSDVDSGNAEVVAKSVEGEEDIVDVTMSGAPNGIAVPSSNSVATEKYPPLLKQFNQRRPKWIDPQEFLAPHFQNLFDLKYWRENNVPMPTGWQSIQDDTTLPTLTSRQPRPTSSDTEMRSPTPWDGSEESGSEGASPIQPPSVQTRMVDESSEEDSDFPKVKNLPQRLNGHSQRGQAGGRGKGKKVKGGRVYGKKARKRFEKQQRAAQARQSAEPEAELVDFDYSPQPDNGPLIRLGEGIVVDWAEAAFDMLFEGTSPSDTRGTKRWSSKLPVLDDPQLEANRKRRSMRRKNGISLDDCLDEFEKEEILSEQDTWYCPRCKEHRRASKKFDLWKTPDILVVHLKRFSSSGWRRDKLDVLVDFPVEDLDLTQRVIDKEDGKEEIYDLIAVDNHWGGLGGGHYTAFAKNFIDGEWYEYNDSSVSKQKDPSKVISSGAYLLFYRRRSEIPLGGPRFQEIFDRYNTQHSLDDDSTLDSGEGRRLGQGSSLRGSPSALIGADLTRPRGSLGLASGRGGRDGSDAELPTYQASLGQVGDGGEVHWAQSLRNSIEADGEDEAIDLPDFDNAGPSMQNITSAMGANWTFAGLKSESGPALDDDIASDVAQGDNSSVNDDPFASDGDMEPILAGSEFVESGGAHDDFSAFNDPPAPVEWNQKVHTVPASIGDDQDSEQVAEIHVGDDNEQSLSQQQQQRESPDA</sequence>
<dbReference type="SUPFAM" id="SSF63411">
    <property type="entry name" value="LuxS/MPP-like metallohydrolase"/>
    <property type="match status" value="4"/>
</dbReference>
<dbReference type="PANTHER" id="PTHR43690">
    <property type="entry name" value="NARDILYSIN"/>
    <property type="match status" value="1"/>
</dbReference>
<dbReference type="Proteomes" id="UP001321760">
    <property type="component" value="Unassembled WGS sequence"/>
</dbReference>
<dbReference type="FunFam" id="3.30.830.10:FF:000005">
    <property type="entry name" value="nardilysin isoform X1"/>
    <property type="match status" value="1"/>
</dbReference>
<dbReference type="Pfam" id="PF16187">
    <property type="entry name" value="Peptidase_M16_M"/>
    <property type="match status" value="1"/>
</dbReference>
<evidence type="ECO:0000313" key="11">
    <source>
        <dbReference type="Proteomes" id="UP001321760"/>
    </source>
</evidence>
<feature type="compositionally biased region" description="Polar residues" evidence="7">
    <location>
        <begin position="1127"/>
        <end position="1136"/>
    </location>
</feature>
<comment type="similarity">
    <text evidence="1">Belongs to the peptidase M16 family.</text>
</comment>
<dbReference type="CDD" id="cd02674">
    <property type="entry name" value="Peptidase_C19R"/>
    <property type="match status" value="1"/>
</dbReference>
<dbReference type="InterPro" id="IPR054734">
    <property type="entry name" value="PqqF-like_C_4"/>
</dbReference>
<dbReference type="Gene3D" id="3.90.70.10">
    <property type="entry name" value="Cysteine proteinases"/>
    <property type="match status" value="2"/>
</dbReference>
<evidence type="ECO:0000256" key="4">
    <source>
        <dbReference type="ARBA" id="ARBA00022801"/>
    </source>
</evidence>
<proteinExistence type="inferred from homology"/>
<evidence type="ECO:0000256" key="2">
    <source>
        <dbReference type="ARBA" id="ARBA00022670"/>
    </source>
</evidence>
<gene>
    <name evidence="10" type="ORF">QBC34DRAFT_373708</name>
</gene>
<dbReference type="GO" id="GO:0051603">
    <property type="term" value="P:proteolysis involved in protein catabolic process"/>
    <property type="evidence" value="ECO:0007669"/>
    <property type="project" value="TreeGrafter"/>
</dbReference>
<comment type="caution">
    <text evidence="10">The sequence shown here is derived from an EMBL/GenBank/DDBJ whole genome shotgun (WGS) entry which is preliminary data.</text>
</comment>
<dbReference type="InterPro" id="IPR028889">
    <property type="entry name" value="USP"/>
</dbReference>
<feature type="region of interest" description="Disordered" evidence="7">
    <location>
        <begin position="2580"/>
        <end position="2637"/>
    </location>
</feature>